<name>A0AAW9HNT6_9ACTO</name>
<protein>
    <recommendedName>
        <fullName evidence="5">Lipoprotein</fullName>
    </recommendedName>
</protein>
<evidence type="ECO:0000256" key="2">
    <source>
        <dbReference type="SAM" id="SignalP"/>
    </source>
</evidence>
<sequence>MKARLLRATALLSVAGMILSACGGGSSSKESSSEKATKEDSASIKATKEDSASIAAKGGKITCEEYISLDYDAQLDVWIQIAVDLYKKSSGQEITPEQRQMIKDEAKKQGMQEVEILAQECRKSENRSKTFNELGNLDNLSMNPETGQVE</sequence>
<feature type="region of interest" description="Disordered" evidence="1">
    <location>
        <begin position="24"/>
        <end position="49"/>
    </location>
</feature>
<dbReference type="Proteomes" id="UP001281731">
    <property type="component" value="Unassembled WGS sequence"/>
</dbReference>
<dbReference type="PROSITE" id="PS51257">
    <property type="entry name" value="PROKAR_LIPOPROTEIN"/>
    <property type="match status" value="1"/>
</dbReference>
<feature type="compositionally biased region" description="Polar residues" evidence="1">
    <location>
        <begin position="131"/>
        <end position="150"/>
    </location>
</feature>
<feature type="compositionally biased region" description="Basic and acidic residues" evidence="1">
    <location>
        <begin position="31"/>
        <end position="49"/>
    </location>
</feature>
<reference evidence="3" key="1">
    <citation type="submission" date="2023-10" db="EMBL/GenBank/DDBJ databases">
        <title>Whole Genome based description of the genera Actinobaculum and Actinotignum reveals a complex phylogenetic relationship within the species included in the genus Actinotignum.</title>
        <authorList>
            <person name="Jensen C.S."/>
            <person name="Dargis R."/>
            <person name="Kemp M."/>
            <person name="Christensen J.J."/>
        </authorList>
    </citation>
    <scope>NUCLEOTIDE SEQUENCE</scope>
    <source>
        <strain evidence="3">SLA_B511</strain>
    </source>
</reference>
<dbReference type="AlphaFoldDB" id="A0AAW9HNT6"/>
<evidence type="ECO:0000313" key="3">
    <source>
        <dbReference type="EMBL" id="MDY5155437.1"/>
    </source>
</evidence>
<evidence type="ECO:0008006" key="5">
    <source>
        <dbReference type="Google" id="ProtNLM"/>
    </source>
</evidence>
<accession>A0AAW9HNT6</accession>
<evidence type="ECO:0000256" key="1">
    <source>
        <dbReference type="SAM" id="MobiDB-lite"/>
    </source>
</evidence>
<feature type="region of interest" description="Disordered" evidence="1">
    <location>
        <begin position="125"/>
        <end position="150"/>
    </location>
</feature>
<organism evidence="3 4">
    <name type="scientific">Actinotignum urinale</name>
    <dbReference type="NCBI Taxonomy" id="190146"/>
    <lineage>
        <taxon>Bacteria</taxon>
        <taxon>Bacillati</taxon>
        <taxon>Actinomycetota</taxon>
        <taxon>Actinomycetes</taxon>
        <taxon>Actinomycetales</taxon>
        <taxon>Actinomycetaceae</taxon>
        <taxon>Actinotignum</taxon>
    </lineage>
</organism>
<keyword evidence="2" id="KW-0732">Signal</keyword>
<comment type="caution">
    <text evidence="3">The sequence shown here is derived from an EMBL/GenBank/DDBJ whole genome shotgun (WGS) entry which is preliminary data.</text>
</comment>
<feature type="chain" id="PRO_5043656498" description="Lipoprotein" evidence="2">
    <location>
        <begin position="24"/>
        <end position="150"/>
    </location>
</feature>
<proteinExistence type="predicted"/>
<feature type="signal peptide" evidence="2">
    <location>
        <begin position="1"/>
        <end position="23"/>
    </location>
</feature>
<dbReference type="EMBL" id="JAWNGC010000008">
    <property type="protein sequence ID" value="MDY5155437.1"/>
    <property type="molecule type" value="Genomic_DNA"/>
</dbReference>
<evidence type="ECO:0000313" key="4">
    <source>
        <dbReference type="Proteomes" id="UP001281731"/>
    </source>
</evidence>
<gene>
    <name evidence="3" type="ORF">R6G80_06855</name>
</gene>